<feature type="transmembrane region" description="Helical" evidence="2">
    <location>
        <begin position="7"/>
        <end position="28"/>
    </location>
</feature>
<dbReference type="GO" id="GO:0004672">
    <property type="term" value="F:protein kinase activity"/>
    <property type="evidence" value="ECO:0007669"/>
    <property type="project" value="InterPro"/>
</dbReference>
<dbReference type="PROSITE" id="PS50011">
    <property type="entry name" value="PROTEIN_KINASE_DOM"/>
    <property type="match status" value="1"/>
</dbReference>
<evidence type="ECO:0000256" key="2">
    <source>
        <dbReference type="SAM" id="Phobius"/>
    </source>
</evidence>
<evidence type="ECO:0000313" key="5">
    <source>
        <dbReference type="Proteomes" id="UP000034127"/>
    </source>
</evidence>
<gene>
    <name evidence="4" type="ORF">UR63_C0020G0020</name>
</gene>
<proteinExistence type="inferred from homology"/>
<dbReference type="InterPro" id="IPR050154">
    <property type="entry name" value="UbiB_kinase"/>
</dbReference>
<keyword evidence="2" id="KW-1133">Transmembrane helix</keyword>
<dbReference type="EMBL" id="LBPX01000020">
    <property type="protein sequence ID" value="KKP67148.1"/>
    <property type="molecule type" value="Genomic_DNA"/>
</dbReference>
<comment type="caution">
    <text evidence="4">The sequence shown here is derived from an EMBL/GenBank/DDBJ whole genome shotgun (WGS) entry which is preliminary data.</text>
</comment>
<dbReference type="SUPFAM" id="SSF56112">
    <property type="entry name" value="Protein kinase-like (PK-like)"/>
    <property type="match status" value="1"/>
</dbReference>
<dbReference type="CDD" id="cd05121">
    <property type="entry name" value="ABC1_ADCK3-like"/>
    <property type="match status" value="1"/>
</dbReference>
<evidence type="ECO:0000313" key="4">
    <source>
        <dbReference type="EMBL" id="KKP67148.1"/>
    </source>
</evidence>
<dbReference type="GO" id="GO:0005524">
    <property type="term" value="F:ATP binding"/>
    <property type="evidence" value="ECO:0007669"/>
    <property type="project" value="InterPro"/>
</dbReference>
<organism evidence="4 5">
    <name type="scientific">Candidatus Roizmanbacteria bacterium GW2011_GWC2_35_12</name>
    <dbReference type="NCBI Taxonomy" id="1618485"/>
    <lineage>
        <taxon>Bacteria</taxon>
        <taxon>Candidatus Roizmaniibacteriota</taxon>
    </lineage>
</organism>
<evidence type="ECO:0000259" key="3">
    <source>
        <dbReference type="PROSITE" id="PS50011"/>
    </source>
</evidence>
<dbReference type="Gene3D" id="1.10.510.10">
    <property type="entry name" value="Transferase(Phosphotransferase) domain 1"/>
    <property type="match status" value="1"/>
</dbReference>
<dbReference type="InterPro" id="IPR011009">
    <property type="entry name" value="Kinase-like_dom_sf"/>
</dbReference>
<feature type="domain" description="Protein kinase" evidence="3">
    <location>
        <begin position="109"/>
        <end position="468"/>
    </location>
</feature>
<dbReference type="Pfam" id="PF03109">
    <property type="entry name" value="ABC1"/>
    <property type="match status" value="1"/>
</dbReference>
<protein>
    <submittedName>
        <fullName evidence="4">ABC-1 domain-containing protein</fullName>
    </submittedName>
</protein>
<evidence type="ECO:0000256" key="1">
    <source>
        <dbReference type="ARBA" id="ARBA00009670"/>
    </source>
</evidence>
<dbReference type="PANTHER" id="PTHR10566">
    <property type="entry name" value="CHAPERONE-ACTIVITY OF BC1 COMPLEX CABC1 -RELATED"/>
    <property type="match status" value="1"/>
</dbReference>
<name>A0A0G0BCF4_9BACT</name>
<comment type="similarity">
    <text evidence="1">Belongs to the protein kinase superfamily. ADCK protein kinase family.</text>
</comment>
<sequence>MRSKINQFFRLCEIVLVSLSFLFYIFIWSKIKKEGQERQAIFLRKSLEKLGSVFIKFGQMLALRPDFLSDVYCNELYKLLDNVPSFPKQYVEEIINKELDFPISELFSKFDIIPIASASFAQVHKARLKDGNIVAVKVQRPNIKKNVDSDLSLLRKIAFIVDIIFKPANKLITIVEEFEIWTQDELDYELEAENIEKFSELQNVVKDDIRGPKVYLKYSTKKVLVMEFVDGFSLSQIIQARRDKNITILNKLKSLGFDDKEVVNNLIRNTLEMSHINGFFHADPHPANIIFNEKGELVFIDFGIVGTLSKKERVLILRYLRSMLTGNSDDAFNSLVSLCGENTQKNLEEVRKGYDLISEKLVSTFDSKTYLEQQKQSGPILVEVLNLLQRNGFKVPVSIVRYFKAFETIEGLIFALYPELQIKNMVKEFRRVSILNIIDSLPEALEEKNLNDIMLKLISSIEDGLLLR</sequence>
<dbReference type="InterPro" id="IPR004147">
    <property type="entry name" value="ABC1_dom"/>
</dbReference>
<accession>A0A0G0BCF4</accession>
<reference evidence="4 5" key="1">
    <citation type="journal article" date="2015" name="Nature">
        <title>rRNA introns, odd ribosomes, and small enigmatic genomes across a large radiation of phyla.</title>
        <authorList>
            <person name="Brown C.T."/>
            <person name="Hug L.A."/>
            <person name="Thomas B.C."/>
            <person name="Sharon I."/>
            <person name="Castelle C.J."/>
            <person name="Singh A."/>
            <person name="Wilkins M.J."/>
            <person name="Williams K.H."/>
            <person name="Banfield J.F."/>
        </authorList>
    </citation>
    <scope>NUCLEOTIDE SEQUENCE [LARGE SCALE GENOMIC DNA]</scope>
</reference>
<dbReference type="AlphaFoldDB" id="A0A0G0BCF4"/>
<dbReference type="InterPro" id="IPR000719">
    <property type="entry name" value="Prot_kinase_dom"/>
</dbReference>
<dbReference type="Proteomes" id="UP000034127">
    <property type="component" value="Unassembled WGS sequence"/>
</dbReference>
<keyword evidence="2" id="KW-0812">Transmembrane</keyword>
<dbReference type="PANTHER" id="PTHR10566:SF113">
    <property type="entry name" value="PROTEIN ACTIVITY OF BC1 COMPLEX KINASE 7, CHLOROPLASTIC"/>
    <property type="match status" value="1"/>
</dbReference>
<keyword evidence="2" id="KW-0472">Membrane</keyword>